<evidence type="ECO:0000313" key="1">
    <source>
        <dbReference type="EMBL" id="AMU89125.1"/>
    </source>
</evidence>
<gene>
    <name evidence="1" type="ORF">ATM17_08750</name>
</gene>
<organism evidence="1 2">
    <name type="scientific">Sphingopyxis macrogoltabida</name>
    <name type="common">Sphingomonas macrogoltabidus</name>
    <dbReference type="NCBI Taxonomy" id="33050"/>
    <lineage>
        <taxon>Bacteria</taxon>
        <taxon>Pseudomonadati</taxon>
        <taxon>Pseudomonadota</taxon>
        <taxon>Alphaproteobacteria</taxon>
        <taxon>Sphingomonadales</taxon>
        <taxon>Sphingomonadaceae</taxon>
        <taxon>Sphingopyxis</taxon>
    </lineage>
</organism>
<proteinExistence type="predicted"/>
<dbReference type="AlphaFoldDB" id="A0AAC8YZJ6"/>
<dbReference type="KEGG" id="smaz:LH19_11080"/>
<protein>
    <submittedName>
        <fullName evidence="1">Uncharacterized protein</fullName>
    </submittedName>
</protein>
<keyword evidence="2" id="KW-1185">Reference proteome</keyword>
<reference evidence="2" key="1">
    <citation type="submission" date="2015-11" db="EMBL/GenBank/DDBJ databases">
        <title>Complete genome sequence of a polyethylene-glycol degrader Sphingopyxis macrogoltabida 203N (NBRC 111659).</title>
        <authorList>
            <person name="Yoshiyuki O."/>
            <person name="Shouta N."/>
            <person name="Nagata Y."/>
            <person name="Numata M."/>
            <person name="Tsuchikane K."/>
            <person name="Hosoyama A."/>
            <person name="Yamazoe A."/>
            <person name="Tsuda M."/>
            <person name="Fujita N."/>
            <person name="Kawai F."/>
        </authorList>
    </citation>
    <scope>NUCLEOTIDE SEQUENCE [LARGE SCALE GENOMIC DNA]</scope>
    <source>
        <strain evidence="2">203N</strain>
    </source>
</reference>
<evidence type="ECO:0000313" key="2">
    <source>
        <dbReference type="Proteomes" id="UP000076088"/>
    </source>
</evidence>
<dbReference type="Proteomes" id="UP000076088">
    <property type="component" value="Chromosome"/>
</dbReference>
<sequence>MGLRFAAVIAACPRPAGRLSSGMVPLPDRSLDMPLSTAQSLGWNLARTMMTIIVLVETSAGYSVMPLDEFDGDPACIVCEYDPFNR</sequence>
<reference evidence="1 2" key="2">
    <citation type="journal article" date="2016" name="Genome Announc.">
        <title>Complete Genome Sequence of Sphingopyxis macrogoltabida Strain 203N (NBRC 111659), a Polyethylene Glycol Degrader.</title>
        <authorList>
            <person name="Ohtsubo Y."/>
            <person name="Nonoyama S."/>
            <person name="Nagata Y."/>
            <person name="Numata M."/>
            <person name="Tsuchikane K."/>
            <person name="Hosoyama A."/>
            <person name="Yamazoe A."/>
            <person name="Tsuda M."/>
            <person name="Fujita N."/>
            <person name="Kawai F."/>
        </authorList>
    </citation>
    <scope>NUCLEOTIDE SEQUENCE [LARGE SCALE GENOMIC DNA]</scope>
    <source>
        <strain evidence="1 2">203N</strain>
    </source>
</reference>
<dbReference type="EMBL" id="CP013344">
    <property type="protein sequence ID" value="AMU89125.1"/>
    <property type="molecule type" value="Genomic_DNA"/>
</dbReference>
<name>A0AAC8YZJ6_SPHMC</name>
<accession>A0AAC8YZJ6</accession>